<dbReference type="Proteomes" id="UP000077684">
    <property type="component" value="Unassembled WGS sequence"/>
</dbReference>
<keyword evidence="1" id="KW-0863">Zinc-finger</keyword>
<protein>
    <recommendedName>
        <fullName evidence="2">C2H2-type domain-containing protein</fullName>
    </recommendedName>
</protein>
<dbReference type="SUPFAM" id="SSF57667">
    <property type="entry name" value="beta-beta-alpha zinc fingers"/>
    <property type="match status" value="1"/>
</dbReference>
<name>A0A8X7MJ00_9BASI</name>
<keyword evidence="4" id="KW-1185">Reference proteome</keyword>
<accession>A0A8X7MJ00</accession>
<keyword evidence="1" id="KW-0479">Metal-binding</keyword>
<keyword evidence="1" id="KW-0862">Zinc</keyword>
<dbReference type="InterPro" id="IPR013087">
    <property type="entry name" value="Znf_C2H2_type"/>
</dbReference>
<dbReference type="InterPro" id="IPR036236">
    <property type="entry name" value="Znf_C2H2_sf"/>
</dbReference>
<feature type="domain" description="C2H2-type" evidence="2">
    <location>
        <begin position="70"/>
        <end position="97"/>
    </location>
</feature>
<dbReference type="EMBL" id="LWDE02002881">
    <property type="protein sequence ID" value="KAE8236585.1"/>
    <property type="molecule type" value="Genomic_DNA"/>
</dbReference>
<dbReference type="PROSITE" id="PS50157">
    <property type="entry name" value="ZINC_FINGER_C2H2_2"/>
    <property type="match status" value="1"/>
</dbReference>
<evidence type="ECO:0000313" key="4">
    <source>
        <dbReference type="Proteomes" id="UP000077684"/>
    </source>
</evidence>
<gene>
    <name evidence="3" type="ORF">A4X06_0g9502</name>
</gene>
<evidence type="ECO:0000256" key="1">
    <source>
        <dbReference type="PROSITE-ProRule" id="PRU00042"/>
    </source>
</evidence>
<reference evidence="3" key="2">
    <citation type="journal article" date="2019" name="IMA Fungus">
        <title>Genome sequencing and comparison of five Tilletia species to identify candidate genes for the detection of regulated species infecting wheat.</title>
        <authorList>
            <person name="Nguyen H.D.T."/>
            <person name="Sultana T."/>
            <person name="Kesanakurti P."/>
            <person name="Hambleton S."/>
        </authorList>
    </citation>
    <scope>NUCLEOTIDE SEQUENCE</scope>
    <source>
        <strain evidence="3">DAOMC 236426</strain>
    </source>
</reference>
<feature type="non-terminal residue" evidence="3">
    <location>
        <position position="1"/>
    </location>
</feature>
<dbReference type="AlphaFoldDB" id="A0A8X7MJ00"/>
<comment type="caution">
    <text evidence="3">The sequence shown here is derived from an EMBL/GenBank/DDBJ whole genome shotgun (WGS) entry which is preliminary data.</text>
</comment>
<evidence type="ECO:0000259" key="2">
    <source>
        <dbReference type="PROSITE" id="PS50157"/>
    </source>
</evidence>
<dbReference type="Gene3D" id="3.30.160.60">
    <property type="entry name" value="Classic Zinc Finger"/>
    <property type="match status" value="1"/>
</dbReference>
<reference evidence="3" key="1">
    <citation type="submission" date="2016-04" db="EMBL/GenBank/DDBJ databases">
        <authorList>
            <person name="Nguyen H.D."/>
            <person name="Samba Siva P."/>
            <person name="Cullis J."/>
            <person name="Levesque C.A."/>
            <person name="Hambleton S."/>
        </authorList>
    </citation>
    <scope>NUCLEOTIDE SEQUENCE</scope>
    <source>
        <strain evidence="3">DAOMC 236426</strain>
    </source>
</reference>
<dbReference type="PROSITE" id="PS00028">
    <property type="entry name" value="ZINC_FINGER_C2H2_1"/>
    <property type="match status" value="1"/>
</dbReference>
<organism evidence="3 4">
    <name type="scientific">Tilletia controversa</name>
    <name type="common">dwarf bunt fungus</name>
    <dbReference type="NCBI Taxonomy" id="13291"/>
    <lineage>
        <taxon>Eukaryota</taxon>
        <taxon>Fungi</taxon>
        <taxon>Dikarya</taxon>
        <taxon>Basidiomycota</taxon>
        <taxon>Ustilaginomycotina</taxon>
        <taxon>Exobasidiomycetes</taxon>
        <taxon>Tilletiales</taxon>
        <taxon>Tilletiaceae</taxon>
        <taxon>Tilletia</taxon>
    </lineage>
</organism>
<sequence length="170" mass="18848">QSNWRRKGVLSKVSELFEEAGADETYEDFVDRSYILINEASPSEKDFVDTVKVGSDQYPTRSALERICLFGCGECGKPFTRMANLVRHWSLHRRPSIPDIGARSEETIELSRSAEFRGLAVVPAEPPQVPSLRKSRAVTTRVTPALGQIAGPLLVQELLPAEIDSATDTF</sequence>
<proteinExistence type="predicted"/>
<dbReference type="GO" id="GO:0008270">
    <property type="term" value="F:zinc ion binding"/>
    <property type="evidence" value="ECO:0007669"/>
    <property type="project" value="UniProtKB-KW"/>
</dbReference>
<evidence type="ECO:0000313" key="3">
    <source>
        <dbReference type="EMBL" id="KAE8236585.1"/>
    </source>
</evidence>